<accession>Q0FX29</accession>
<name>Q0FX29_SALBH</name>
<keyword evidence="4 14" id="KW-1134">Transmembrane beta strand</keyword>
<evidence type="ECO:0000256" key="7">
    <source>
        <dbReference type="ARBA" id="ARBA00022729"/>
    </source>
</evidence>
<proteinExistence type="inferred from homology"/>
<dbReference type="InterPro" id="IPR036942">
    <property type="entry name" value="Beta-barrel_TonB_sf"/>
</dbReference>
<evidence type="ECO:0000256" key="6">
    <source>
        <dbReference type="ARBA" id="ARBA00022692"/>
    </source>
</evidence>
<evidence type="ECO:0000256" key="15">
    <source>
        <dbReference type="RuleBase" id="RU003357"/>
    </source>
</evidence>
<keyword evidence="10 15" id="KW-0798">TonB box</keyword>
<keyword evidence="12 18" id="KW-0675">Receptor</keyword>
<dbReference type="Gene3D" id="2.170.130.10">
    <property type="entry name" value="TonB-dependent receptor, plug domain"/>
    <property type="match status" value="1"/>
</dbReference>
<keyword evidence="9" id="KW-0406">Ion transport</keyword>
<dbReference type="GO" id="GO:0009279">
    <property type="term" value="C:cell outer membrane"/>
    <property type="evidence" value="ECO:0007669"/>
    <property type="project" value="UniProtKB-SubCell"/>
</dbReference>
<keyword evidence="3 14" id="KW-0813">Transport</keyword>
<dbReference type="PROSITE" id="PS52016">
    <property type="entry name" value="TONB_DEPENDENT_REC_3"/>
    <property type="match status" value="1"/>
</dbReference>
<dbReference type="FunFam" id="2.170.130.10:FF:000001">
    <property type="entry name" value="Catecholate siderophore TonB-dependent receptor"/>
    <property type="match status" value="1"/>
</dbReference>
<reference evidence="18 19" key="1">
    <citation type="journal article" date="2010" name="J. Bacteriol.">
        <title>Genome sequences of Pelagibaca bermudensis HTCC2601T and Maritimibacter alkaliphilus HTCC2654T, the type strains of two marine Roseobacter genera.</title>
        <authorList>
            <person name="Thrash J.C."/>
            <person name="Cho J.C."/>
            <person name="Ferriera S."/>
            <person name="Johnson J."/>
            <person name="Vergin K.L."/>
            <person name="Giovannoni S.J."/>
        </authorList>
    </citation>
    <scope>NUCLEOTIDE SEQUENCE [LARGE SCALE GENOMIC DNA]</scope>
    <source>
        <strain evidence="19">DSM 26914 / JCM 13377 / KCTC 12554 / HTCC2601</strain>
    </source>
</reference>
<evidence type="ECO:0000256" key="14">
    <source>
        <dbReference type="PROSITE-ProRule" id="PRU01360"/>
    </source>
</evidence>
<comment type="subcellular location">
    <subcellularLocation>
        <location evidence="1 14">Cell outer membrane</location>
        <topology evidence="1 14">Multi-pass membrane protein</topology>
    </subcellularLocation>
</comment>
<dbReference type="GO" id="GO:0015891">
    <property type="term" value="P:siderophore transport"/>
    <property type="evidence" value="ECO:0007669"/>
    <property type="project" value="InterPro"/>
</dbReference>
<dbReference type="SUPFAM" id="SSF56935">
    <property type="entry name" value="Porins"/>
    <property type="match status" value="1"/>
</dbReference>
<dbReference type="InterPro" id="IPR000531">
    <property type="entry name" value="Beta-barrel_TonB"/>
</dbReference>
<dbReference type="InterPro" id="IPR037066">
    <property type="entry name" value="Plug_dom_sf"/>
</dbReference>
<evidence type="ECO:0000256" key="5">
    <source>
        <dbReference type="ARBA" id="ARBA00022496"/>
    </source>
</evidence>
<evidence type="ECO:0000313" key="19">
    <source>
        <dbReference type="Proteomes" id="UP000006230"/>
    </source>
</evidence>
<dbReference type="EMBL" id="AATQ01000001">
    <property type="protein sequence ID" value="EAU48373.1"/>
    <property type="molecule type" value="Genomic_DNA"/>
</dbReference>
<dbReference type="PANTHER" id="PTHR32552:SF68">
    <property type="entry name" value="FERRICHROME OUTER MEMBRANE TRANSPORTER_PHAGE RECEPTOR"/>
    <property type="match status" value="1"/>
</dbReference>
<evidence type="ECO:0000313" key="18">
    <source>
        <dbReference type="EMBL" id="EAU48373.1"/>
    </source>
</evidence>
<dbReference type="InterPro" id="IPR012910">
    <property type="entry name" value="Plug_dom"/>
</dbReference>
<dbReference type="eggNOG" id="COG4774">
    <property type="taxonomic scope" value="Bacteria"/>
</dbReference>
<dbReference type="HOGENOM" id="CLU_008287_9_0_5"/>
<keyword evidence="6 14" id="KW-0812">Transmembrane</keyword>
<dbReference type="Gene3D" id="2.40.170.20">
    <property type="entry name" value="TonB-dependent receptor, beta-barrel domain"/>
    <property type="match status" value="1"/>
</dbReference>
<dbReference type="Proteomes" id="UP000006230">
    <property type="component" value="Unassembled WGS sequence"/>
</dbReference>
<evidence type="ECO:0000256" key="2">
    <source>
        <dbReference type="ARBA" id="ARBA00009810"/>
    </source>
</evidence>
<evidence type="ECO:0000256" key="13">
    <source>
        <dbReference type="ARBA" id="ARBA00023237"/>
    </source>
</evidence>
<evidence type="ECO:0000259" key="16">
    <source>
        <dbReference type="Pfam" id="PF00593"/>
    </source>
</evidence>
<evidence type="ECO:0000256" key="8">
    <source>
        <dbReference type="ARBA" id="ARBA00023004"/>
    </source>
</evidence>
<dbReference type="GO" id="GO:0038023">
    <property type="term" value="F:signaling receptor activity"/>
    <property type="evidence" value="ECO:0007669"/>
    <property type="project" value="InterPro"/>
</dbReference>
<evidence type="ECO:0000256" key="9">
    <source>
        <dbReference type="ARBA" id="ARBA00023065"/>
    </source>
</evidence>
<keyword evidence="13 14" id="KW-0998">Cell outer membrane</keyword>
<feature type="domain" description="TonB-dependent receptor-like beta-barrel" evidence="16">
    <location>
        <begin position="239"/>
        <end position="659"/>
    </location>
</feature>
<keyword evidence="19" id="KW-1185">Reference proteome</keyword>
<keyword evidence="5" id="KW-0410">Iron transport</keyword>
<sequence>MALATAASAQSTADLYDLGTLVVDGSADPSDPVPGYVATTAATATKTGTPILETQQSISVITGEQIEDQGATTLGDTLGYTAGLTAQPYGTDPRFDAPTIRGFDGSDAQYLNGLRLIRDLGAPAFEIYSLERVEVLKGPSSALYGAGIPGGVINQIQKRAQFLSFGELGVGVGDPKATEGFVDYNHAFSDTFAARITAVARDSEEDVEELTNERKYIGLATRWAPTAATQIEFLGSWLKDSPITPAGVPYGLVDKVDDDDLRSFYAGDPSDDDSEREMLNLGFSAHQEINADWSVDANFRYQKFDWDYTGFYVNSVDADRDTISRGANDTSEDSYTQNLDLRLNGHFDTGAVAHRVVVGLDARRYGVESETGFRYADPISYSDPSYDGANLSDAWYVSADDLTLEQIGLYAQDEMSFGNWRASLALRHDWTSQTGSTYTNFAGTSPVDQEDEATTGRAGISYVFDNGLAPYLSYATSFDPEIGTDNSGSAFEPTRGRQWEAGVKYQPLGFDGFFSAAVYNLRQENVLSAYTDANGIGDYRQEGEVLSRGIELEGSADLAQGWNIRGQYSWNDTKVLSGDNDGKLLANAPAHNASLWLNYQFASASALDGLQLGGGVRYIGERYGDAANSYDLEDVTLVDLQASYAITEDLGMSVNVSNLFDEAYVANCGSFGCYYGDGRTVQARLTWKW</sequence>
<evidence type="ECO:0000259" key="17">
    <source>
        <dbReference type="Pfam" id="PF07715"/>
    </source>
</evidence>
<dbReference type="NCBIfam" id="TIGR01783">
    <property type="entry name" value="TonB-siderophor"/>
    <property type="match status" value="1"/>
</dbReference>
<keyword evidence="8" id="KW-0408">Iron</keyword>
<keyword evidence="7" id="KW-0732">Signal</keyword>
<organism evidence="18 19">
    <name type="scientific">Salipiger bermudensis (strain DSM 26914 / JCM 13377 / KCTC 12554 / HTCC2601)</name>
    <name type="common">Pelagibaca bermudensis</name>
    <dbReference type="NCBI Taxonomy" id="314265"/>
    <lineage>
        <taxon>Bacteria</taxon>
        <taxon>Pseudomonadati</taxon>
        <taxon>Pseudomonadota</taxon>
        <taxon>Alphaproteobacteria</taxon>
        <taxon>Rhodobacterales</taxon>
        <taxon>Roseobacteraceae</taxon>
        <taxon>Salipiger</taxon>
    </lineage>
</organism>
<protein>
    <submittedName>
        <fullName evidence="18">TonB dependent, hydroxamate-type ferrisiderophore, outer membrane receptor</fullName>
    </submittedName>
</protein>
<evidence type="ECO:0000256" key="11">
    <source>
        <dbReference type="ARBA" id="ARBA00023136"/>
    </source>
</evidence>
<feature type="domain" description="TonB-dependent receptor plug" evidence="17">
    <location>
        <begin position="52"/>
        <end position="152"/>
    </location>
</feature>
<comment type="similarity">
    <text evidence="2 14 15">Belongs to the TonB-dependent receptor family.</text>
</comment>
<dbReference type="InterPro" id="IPR010105">
    <property type="entry name" value="TonB_sidphr_rcpt"/>
</dbReference>
<evidence type="ECO:0000256" key="10">
    <source>
        <dbReference type="ARBA" id="ARBA00023077"/>
    </source>
</evidence>
<gene>
    <name evidence="18" type="ORF">R2601_02333</name>
</gene>
<keyword evidence="11 14" id="KW-0472">Membrane</keyword>
<evidence type="ECO:0000256" key="12">
    <source>
        <dbReference type="ARBA" id="ARBA00023170"/>
    </source>
</evidence>
<dbReference type="STRING" id="314265.R2601_02333"/>
<dbReference type="Pfam" id="PF07715">
    <property type="entry name" value="Plug"/>
    <property type="match status" value="1"/>
</dbReference>
<dbReference type="CDD" id="cd01347">
    <property type="entry name" value="ligand_gated_channel"/>
    <property type="match status" value="1"/>
</dbReference>
<dbReference type="GO" id="GO:0015344">
    <property type="term" value="F:siderophore uptake transmembrane transporter activity"/>
    <property type="evidence" value="ECO:0007669"/>
    <property type="project" value="TreeGrafter"/>
</dbReference>
<dbReference type="PANTHER" id="PTHR32552">
    <property type="entry name" value="FERRICHROME IRON RECEPTOR-RELATED"/>
    <property type="match status" value="1"/>
</dbReference>
<dbReference type="InterPro" id="IPR039426">
    <property type="entry name" value="TonB-dep_rcpt-like"/>
</dbReference>
<comment type="caution">
    <text evidence="18">The sequence shown here is derived from an EMBL/GenBank/DDBJ whole genome shotgun (WGS) entry which is preliminary data.</text>
</comment>
<evidence type="ECO:0000256" key="4">
    <source>
        <dbReference type="ARBA" id="ARBA00022452"/>
    </source>
</evidence>
<evidence type="ECO:0000256" key="1">
    <source>
        <dbReference type="ARBA" id="ARBA00004571"/>
    </source>
</evidence>
<dbReference type="Pfam" id="PF00593">
    <property type="entry name" value="TonB_dep_Rec_b-barrel"/>
    <property type="match status" value="1"/>
</dbReference>
<evidence type="ECO:0000256" key="3">
    <source>
        <dbReference type="ARBA" id="ARBA00022448"/>
    </source>
</evidence>
<dbReference type="AlphaFoldDB" id="Q0FX29"/>